<keyword evidence="3" id="KW-1185">Reference proteome</keyword>
<keyword evidence="1" id="KW-0812">Transmembrane</keyword>
<name>A0A3M6QM65_9BURK</name>
<dbReference type="AlphaFoldDB" id="A0A3M6QM65"/>
<dbReference type="Proteomes" id="UP000278006">
    <property type="component" value="Unassembled WGS sequence"/>
</dbReference>
<evidence type="ECO:0000313" key="2">
    <source>
        <dbReference type="EMBL" id="RMX04146.1"/>
    </source>
</evidence>
<feature type="transmembrane region" description="Helical" evidence="1">
    <location>
        <begin position="7"/>
        <end position="28"/>
    </location>
</feature>
<feature type="transmembrane region" description="Helical" evidence="1">
    <location>
        <begin position="82"/>
        <end position="103"/>
    </location>
</feature>
<feature type="transmembrane region" description="Helical" evidence="1">
    <location>
        <begin position="48"/>
        <end position="70"/>
    </location>
</feature>
<dbReference type="RefSeq" id="WP_122230840.1">
    <property type="nucleotide sequence ID" value="NZ_RDQO01000005.1"/>
</dbReference>
<keyword evidence="1" id="KW-0472">Membrane</keyword>
<evidence type="ECO:0000313" key="3">
    <source>
        <dbReference type="Proteomes" id="UP000278006"/>
    </source>
</evidence>
<proteinExistence type="predicted"/>
<evidence type="ECO:0000256" key="1">
    <source>
        <dbReference type="SAM" id="Phobius"/>
    </source>
</evidence>
<keyword evidence="1" id="KW-1133">Transmembrane helix</keyword>
<gene>
    <name evidence="2" type="ORF">D8I35_15130</name>
</gene>
<organism evidence="2 3">
    <name type="scientific">Corticibacter populi</name>
    <dbReference type="NCBI Taxonomy" id="1550736"/>
    <lineage>
        <taxon>Bacteria</taxon>
        <taxon>Pseudomonadati</taxon>
        <taxon>Pseudomonadota</taxon>
        <taxon>Betaproteobacteria</taxon>
        <taxon>Burkholderiales</taxon>
        <taxon>Comamonadaceae</taxon>
        <taxon>Corticibacter</taxon>
    </lineage>
</organism>
<protein>
    <submittedName>
        <fullName evidence="2">DUF2269 family protein</fullName>
    </submittedName>
</protein>
<reference evidence="2 3" key="1">
    <citation type="submission" date="2018-10" db="EMBL/GenBank/DDBJ databases">
        <title>Draft genome of Cortibacter populi DSM10536.</title>
        <authorList>
            <person name="Bernier A.-M."/>
            <person name="Bernard K."/>
        </authorList>
    </citation>
    <scope>NUCLEOTIDE SEQUENCE [LARGE SCALE GENOMIC DNA]</scope>
    <source>
        <strain evidence="2 3">DSM 105136</strain>
    </source>
</reference>
<feature type="transmembrane region" description="Helical" evidence="1">
    <location>
        <begin position="133"/>
        <end position="151"/>
    </location>
</feature>
<dbReference type="EMBL" id="RDQO01000005">
    <property type="protein sequence ID" value="RMX04146.1"/>
    <property type="molecule type" value="Genomic_DNA"/>
</dbReference>
<comment type="caution">
    <text evidence="2">The sequence shown here is derived from an EMBL/GenBank/DDBJ whole genome shotgun (WGS) entry which is preliminary data.</text>
</comment>
<sequence>MYKYVKYAHLIGLCMFMASIAIHITVGFVPGGREVDSVILVGRQLIDISTWALTVPGLALLTISGAFMVAKTSKGLGQRKWLIAHMVLAALAIINAGAILIPMGQEVFDIAKNLPANSDLMDAYQPVKLKESILGGVNLLFALAAIFMATIKPKFQRSA</sequence>
<accession>A0A3M6QM65</accession>